<keyword evidence="3" id="KW-0012">Acyltransferase</keyword>
<evidence type="ECO:0000313" key="5">
    <source>
        <dbReference type="Proteomes" id="UP000824890"/>
    </source>
</evidence>
<dbReference type="EMBL" id="JAGKQM010000006">
    <property type="protein sequence ID" value="KAH0922748.1"/>
    <property type="molecule type" value="Genomic_DNA"/>
</dbReference>
<name>A0ABQ8D1U3_BRANA</name>
<keyword evidence="2" id="KW-0808">Transferase</keyword>
<dbReference type="Gene3D" id="3.30.559.10">
    <property type="entry name" value="Chloramphenicol acetyltransferase-like domain"/>
    <property type="match status" value="2"/>
</dbReference>
<dbReference type="InterPro" id="IPR023213">
    <property type="entry name" value="CAT-like_dom_sf"/>
</dbReference>
<evidence type="ECO:0000256" key="1">
    <source>
        <dbReference type="ARBA" id="ARBA00009861"/>
    </source>
</evidence>
<dbReference type="PANTHER" id="PTHR31623:SF43">
    <property type="entry name" value="BAHD ACYLTRANSFERASE"/>
    <property type="match status" value="1"/>
</dbReference>
<evidence type="ECO:0000256" key="2">
    <source>
        <dbReference type="ARBA" id="ARBA00022679"/>
    </source>
</evidence>
<comment type="similarity">
    <text evidence="1">Belongs to the plant acyltransferase family.</text>
</comment>
<gene>
    <name evidence="4" type="ORF">HID58_022766</name>
</gene>
<accession>A0ABQ8D1U3</accession>
<evidence type="ECO:0000256" key="3">
    <source>
        <dbReference type="ARBA" id="ARBA00023315"/>
    </source>
</evidence>
<protein>
    <submittedName>
        <fullName evidence="4">Uncharacterized protein</fullName>
    </submittedName>
</protein>
<evidence type="ECO:0000313" key="4">
    <source>
        <dbReference type="EMBL" id="KAH0922748.1"/>
    </source>
</evidence>
<keyword evidence="5" id="KW-1185">Reference proteome</keyword>
<dbReference type="PANTHER" id="PTHR31623">
    <property type="entry name" value="F21J9.9"/>
    <property type="match status" value="1"/>
</dbReference>
<dbReference type="Pfam" id="PF02458">
    <property type="entry name" value="Transferase"/>
    <property type="match status" value="1"/>
</dbReference>
<dbReference type="Proteomes" id="UP000824890">
    <property type="component" value="Unassembled WGS sequence"/>
</dbReference>
<sequence length="434" mass="48638">MTLKMELVGEEVIKPSSPTPNHLQSLHLSLFDQFLPPTYQTVVLFYDKESEFDQKNLKEHIIGTNLIQRLKSSLSHTLTNFYPLAGRIHGVTVDCNDEGVLFTEARTDVPLSDFLGNPRYDLLQQLIAPSKVSDPEGMWPLLRVKVSFFRNSGFAVAVGVSHKICDTTSLGMFICDWTNAAKGNVLAVNPTFELPIFYPPGDLSINLPPTMERASTLTKRFAFGSAKIKELKSKASSKLVTHATRNEATTALLLKCMMKASRSKADAIITQTMDLRARIPSNFLSGKSIGNLFFLPTLKENTEKEIELHDMVFKLRNNKKELDELIKKDSDEVGERLMSAMLSRLYEMSPEMETFVVTSWCRMPFYGADFGLGTPVWVAADSIDKTQVVLVDANDGEGIEAWVTYLKTTCLRSNMTRNCSMLHLPKLTSVVFML</sequence>
<reference evidence="4 5" key="1">
    <citation type="submission" date="2021-05" db="EMBL/GenBank/DDBJ databases">
        <title>Genome Assembly of Synthetic Allotetraploid Brassica napus Reveals Homoeologous Exchanges between Subgenomes.</title>
        <authorList>
            <person name="Davis J.T."/>
        </authorList>
    </citation>
    <scope>NUCLEOTIDE SEQUENCE [LARGE SCALE GENOMIC DNA]</scope>
    <source>
        <strain evidence="5">cv. Da-Ae</strain>
        <tissue evidence="4">Seedling</tissue>
    </source>
</reference>
<proteinExistence type="inferred from homology"/>
<comment type="caution">
    <text evidence="4">The sequence shown here is derived from an EMBL/GenBank/DDBJ whole genome shotgun (WGS) entry which is preliminary data.</text>
</comment>
<organism evidence="4 5">
    <name type="scientific">Brassica napus</name>
    <name type="common">Rape</name>
    <dbReference type="NCBI Taxonomy" id="3708"/>
    <lineage>
        <taxon>Eukaryota</taxon>
        <taxon>Viridiplantae</taxon>
        <taxon>Streptophyta</taxon>
        <taxon>Embryophyta</taxon>
        <taxon>Tracheophyta</taxon>
        <taxon>Spermatophyta</taxon>
        <taxon>Magnoliopsida</taxon>
        <taxon>eudicotyledons</taxon>
        <taxon>Gunneridae</taxon>
        <taxon>Pentapetalae</taxon>
        <taxon>rosids</taxon>
        <taxon>malvids</taxon>
        <taxon>Brassicales</taxon>
        <taxon>Brassicaceae</taxon>
        <taxon>Brassiceae</taxon>
        <taxon>Brassica</taxon>
    </lineage>
</organism>